<keyword evidence="4" id="KW-1185">Reference proteome</keyword>
<evidence type="ECO:0000256" key="1">
    <source>
        <dbReference type="SAM" id="MobiDB-lite"/>
    </source>
</evidence>
<proteinExistence type="predicted"/>
<dbReference type="PANTHER" id="PTHR47481">
    <property type="match status" value="1"/>
</dbReference>
<feature type="region of interest" description="Disordered" evidence="1">
    <location>
        <begin position="234"/>
        <end position="293"/>
    </location>
</feature>
<organism evidence="3 4">
    <name type="scientific">Linum trigynum</name>
    <dbReference type="NCBI Taxonomy" id="586398"/>
    <lineage>
        <taxon>Eukaryota</taxon>
        <taxon>Viridiplantae</taxon>
        <taxon>Streptophyta</taxon>
        <taxon>Embryophyta</taxon>
        <taxon>Tracheophyta</taxon>
        <taxon>Spermatophyta</taxon>
        <taxon>Magnoliopsida</taxon>
        <taxon>eudicotyledons</taxon>
        <taxon>Gunneridae</taxon>
        <taxon>Pentapetalae</taxon>
        <taxon>rosids</taxon>
        <taxon>fabids</taxon>
        <taxon>Malpighiales</taxon>
        <taxon>Linaceae</taxon>
        <taxon>Linum</taxon>
    </lineage>
</organism>
<dbReference type="Pfam" id="PF22936">
    <property type="entry name" value="Pol_BBD"/>
    <property type="match status" value="1"/>
</dbReference>
<sequence>MSGSSNIDNTTTSAEVPAIITFNPAAQLPLKLTSTNFASWRSQLDTLLMGLDLFGYMDGTTIAPPRTISIGSAEMPNSQYQHWFRQDKLILPALRCSISESIYYFVSAASTSRDAWLILEKLYASNAQSRVIHLKGKLAKTSKGDRDILTFVNDLKSTAEELALIGKPVSDLDLVVYCLRGLGEEYAAFAAAIRARGPGLCLEDLVDSLVEYEADLNAQVRQSVPAAFYSQGRSSFSGGGGASSRGGSPTSRSPCGFPSQRASSPRPAATAQRALGPPATNLHYGPPPAVSSPRRPTVICQFCERPGHSVRQCFRLFPQARQAQDHHTAATRASTSSPWLLDSAASHHVTSELGNLSLYSDYTGPDEILVGDGTGLQITHIGSTTLHNSSSYFHLDDVLCAPAIKRKLISVAKLCRTNPISVEFFDDCFVVKDLRTGASLLKGANNGDVYELPGDVEPFVLLS</sequence>
<accession>A0AAV2FZA9</accession>
<evidence type="ECO:0000313" key="4">
    <source>
        <dbReference type="Proteomes" id="UP001497516"/>
    </source>
</evidence>
<dbReference type="PANTHER" id="PTHR47481:SF43">
    <property type="entry name" value="RETROTRANSPOSON COPIA-LIKE N-TERMINAL DOMAIN-CONTAINING PROTEIN"/>
    <property type="match status" value="1"/>
</dbReference>
<evidence type="ECO:0000259" key="2">
    <source>
        <dbReference type="Pfam" id="PF22936"/>
    </source>
</evidence>
<dbReference type="AlphaFoldDB" id="A0AAV2FZA9"/>
<gene>
    <name evidence="3" type="ORF">LTRI10_LOCUS43596</name>
</gene>
<dbReference type="InterPro" id="IPR054722">
    <property type="entry name" value="PolX-like_BBD"/>
</dbReference>
<protein>
    <recommendedName>
        <fullName evidence="2">Retrovirus-related Pol polyprotein from transposon TNT 1-94-like beta-barrel domain-containing protein</fullName>
    </recommendedName>
</protein>
<name>A0AAV2FZA9_9ROSI</name>
<reference evidence="3 4" key="1">
    <citation type="submission" date="2024-04" db="EMBL/GenBank/DDBJ databases">
        <authorList>
            <person name="Fracassetti M."/>
        </authorList>
    </citation>
    <scope>NUCLEOTIDE SEQUENCE [LARGE SCALE GENOMIC DNA]</scope>
</reference>
<dbReference type="Pfam" id="PF14223">
    <property type="entry name" value="Retrotran_gag_2"/>
    <property type="match status" value="1"/>
</dbReference>
<dbReference type="Proteomes" id="UP001497516">
    <property type="component" value="Chromosome 7"/>
</dbReference>
<evidence type="ECO:0000313" key="3">
    <source>
        <dbReference type="EMBL" id="CAL1403686.1"/>
    </source>
</evidence>
<dbReference type="EMBL" id="OZ034820">
    <property type="protein sequence ID" value="CAL1403686.1"/>
    <property type="molecule type" value="Genomic_DNA"/>
</dbReference>
<feature type="domain" description="Retrovirus-related Pol polyprotein from transposon TNT 1-94-like beta-barrel" evidence="2">
    <location>
        <begin position="339"/>
        <end position="415"/>
    </location>
</feature>